<keyword evidence="4" id="KW-0540">Nuclease</keyword>
<dbReference type="Pfam" id="PF03372">
    <property type="entry name" value="Exo_endo_phos"/>
    <property type="match status" value="1"/>
</dbReference>
<evidence type="ECO:0000313" key="4">
    <source>
        <dbReference type="EMBL" id="SEN58401.1"/>
    </source>
</evidence>
<keyword evidence="4" id="KW-0378">Hydrolase</keyword>
<dbReference type="Proteomes" id="UP000198953">
    <property type="component" value="Unassembled WGS sequence"/>
</dbReference>
<dbReference type="STRING" id="46177.SAMN05660976_07863"/>
<gene>
    <name evidence="4" type="ORF">SAMN05660976_07863</name>
</gene>
<protein>
    <submittedName>
        <fullName evidence="4">Uncharacterized conserved protein YafD, endonuclease/exonuclease/phosphatase (EEP) superfamily</fullName>
    </submittedName>
</protein>
<dbReference type="AlphaFoldDB" id="A0A1H8HQI9"/>
<organism evidence="4 5">
    <name type="scientific">Nonomuraea pusilla</name>
    <dbReference type="NCBI Taxonomy" id="46177"/>
    <lineage>
        <taxon>Bacteria</taxon>
        <taxon>Bacillati</taxon>
        <taxon>Actinomycetota</taxon>
        <taxon>Actinomycetes</taxon>
        <taxon>Streptosporangiales</taxon>
        <taxon>Streptosporangiaceae</taxon>
        <taxon>Nonomuraea</taxon>
    </lineage>
</organism>
<keyword evidence="5" id="KW-1185">Reference proteome</keyword>
<feature type="transmembrane region" description="Helical" evidence="2">
    <location>
        <begin position="28"/>
        <end position="47"/>
    </location>
</feature>
<dbReference type="Gene3D" id="3.60.10.10">
    <property type="entry name" value="Endonuclease/exonuclease/phosphatase"/>
    <property type="match status" value="1"/>
</dbReference>
<keyword evidence="4" id="KW-0269">Exonuclease</keyword>
<feature type="compositionally biased region" description="Polar residues" evidence="1">
    <location>
        <begin position="1"/>
        <end position="14"/>
    </location>
</feature>
<evidence type="ECO:0000256" key="2">
    <source>
        <dbReference type="SAM" id="Phobius"/>
    </source>
</evidence>
<keyword evidence="2" id="KW-1133">Transmembrane helix</keyword>
<evidence type="ECO:0000259" key="3">
    <source>
        <dbReference type="Pfam" id="PF03372"/>
    </source>
</evidence>
<reference evidence="4 5" key="1">
    <citation type="submission" date="2016-10" db="EMBL/GenBank/DDBJ databases">
        <authorList>
            <person name="de Groot N.N."/>
        </authorList>
    </citation>
    <scope>NUCLEOTIDE SEQUENCE [LARGE SCALE GENOMIC DNA]</scope>
    <source>
        <strain evidence="4 5">DSM 43357</strain>
    </source>
</reference>
<dbReference type="GO" id="GO:0004519">
    <property type="term" value="F:endonuclease activity"/>
    <property type="evidence" value="ECO:0007669"/>
    <property type="project" value="UniProtKB-KW"/>
</dbReference>
<keyword evidence="4" id="KW-0255">Endonuclease</keyword>
<feature type="domain" description="Endonuclease/exonuclease/phosphatase" evidence="3">
    <location>
        <begin position="118"/>
        <end position="321"/>
    </location>
</feature>
<evidence type="ECO:0000313" key="5">
    <source>
        <dbReference type="Proteomes" id="UP000198953"/>
    </source>
</evidence>
<keyword evidence="2" id="KW-0472">Membrane</keyword>
<accession>A0A1H8HQI9</accession>
<dbReference type="GO" id="GO:0004527">
    <property type="term" value="F:exonuclease activity"/>
    <property type="evidence" value="ECO:0007669"/>
    <property type="project" value="UniProtKB-KW"/>
</dbReference>
<keyword evidence="2" id="KW-0812">Transmembrane</keyword>
<dbReference type="EMBL" id="FOBF01000030">
    <property type="protein sequence ID" value="SEN58401.1"/>
    <property type="molecule type" value="Genomic_DNA"/>
</dbReference>
<name>A0A1H8HQI9_9ACTN</name>
<dbReference type="SUPFAM" id="SSF56219">
    <property type="entry name" value="DNase I-like"/>
    <property type="match status" value="1"/>
</dbReference>
<evidence type="ECO:0000256" key="1">
    <source>
        <dbReference type="SAM" id="MobiDB-lite"/>
    </source>
</evidence>
<feature type="transmembrane region" description="Helical" evidence="2">
    <location>
        <begin position="84"/>
        <end position="104"/>
    </location>
</feature>
<dbReference type="InterPro" id="IPR036691">
    <property type="entry name" value="Endo/exonu/phosph_ase_sf"/>
</dbReference>
<sequence>MARNVSTTVETAQASGGGRTRPRRRRRWMSWVVVAFLAAWAVIRAGGLEWGSFVTQLMTLTPYGAIAALVTAAVLALRGNLVRALVAVVSCAAMAVCVLPRAFVEDTTTQGAPLRVLSINLFGRADPQAVVDLVRRLQPDVFSALELTHGEAAALDAAGIRALLPYQVLQTDYGATGSGLYARHPLTELPHLFTPVGHNMPAAAMTLPGGARVEVVAIHPNPPLGRMADEWYRALAALPAPTPDAVRVLAGDFNASLDHRALRTLLGRGYVDAAVQAGKGLVPTWPNGRLIPPMITIDHVLVDERAGVGAAEILDVPRTDHRGVFAELRLPASLSEGRPT</sequence>
<proteinExistence type="predicted"/>
<dbReference type="InterPro" id="IPR005135">
    <property type="entry name" value="Endo/exonuclease/phosphatase"/>
</dbReference>
<feature type="region of interest" description="Disordered" evidence="1">
    <location>
        <begin position="1"/>
        <end position="21"/>
    </location>
</feature>
<feature type="transmembrane region" description="Helical" evidence="2">
    <location>
        <begin position="53"/>
        <end position="77"/>
    </location>
</feature>